<reference evidence="7" key="1">
    <citation type="submission" date="2014-04" db="EMBL/GenBank/DDBJ databases">
        <authorList>
            <person name="Harrison E."/>
        </authorList>
    </citation>
    <scope>NUCLEOTIDE SEQUENCE</scope>
    <source>
        <strain evidence="7">D5050</strain>
    </source>
</reference>
<feature type="transmembrane region" description="Helical" evidence="5">
    <location>
        <begin position="406"/>
        <end position="424"/>
    </location>
</feature>
<reference evidence="7" key="2">
    <citation type="journal article" date="2015" name="Sci. Rep.">
        <title>Genetic analysis of capsular polysaccharide synthesis gene clusters in 79 capsular types of Klebsiella spp.</title>
        <authorList>
            <person name="Pan Y.J."/>
            <person name="Lin T.L."/>
            <person name="Chen C.T."/>
            <person name="Chen Y.Y."/>
            <person name="Hsieh P.F."/>
            <person name="Hsu C.R."/>
            <person name="Wu M.C."/>
            <person name="Wang J.T."/>
        </authorList>
    </citation>
    <scope>NUCLEOTIDE SEQUENCE</scope>
    <source>
        <strain evidence="7">D5050</strain>
    </source>
</reference>
<feature type="transmembrane region" description="Helical" evidence="5">
    <location>
        <begin position="107"/>
        <end position="125"/>
    </location>
</feature>
<keyword evidence="4 5" id="KW-0472">Membrane</keyword>
<dbReference type="InterPro" id="IPR007016">
    <property type="entry name" value="O-antigen_ligase-rel_domated"/>
</dbReference>
<gene>
    <name evidence="7" type="primary">wzy</name>
</gene>
<feature type="transmembrane region" description="Helical" evidence="5">
    <location>
        <begin position="191"/>
        <end position="211"/>
    </location>
</feature>
<evidence type="ECO:0000256" key="3">
    <source>
        <dbReference type="ARBA" id="ARBA00022989"/>
    </source>
</evidence>
<feature type="transmembrane region" description="Helical" evidence="5">
    <location>
        <begin position="38"/>
        <end position="58"/>
    </location>
</feature>
<keyword evidence="2 5" id="KW-0812">Transmembrane</keyword>
<evidence type="ECO:0000256" key="4">
    <source>
        <dbReference type="ARBA" id="ARBA00023136"/>
    </source>
</evidence>
<feature type="transmembrane region" description="Helical" evidence="5">
    <location>
        <begin position="260"/>
        <end position="278"/>
    </location>
</feature>
<proteinExistence type="predicted"/>
<dbReference type="GO" id="GO:0016020">
    <property type="term" value="C:membrane"/>
    <property type="evidence" value="ECO:0007669"/>
    <property type="project" value="UniProtKB-SubCell"/>
</dbReference>
<evidence type="ECO:0000256" key="1">
    <source>
        <dbReference type="ARBA" id="ARBA00004141"/>
    </source>
</evidence>
<organism evidence="7">
    <name type="scientific">Klebsiella sp. D5050</name>
    <dbReference type="NCBI Taxonomy" id="1497792"/>
    <lineage>
        <taxon>Bacteria</taxon>
        <taxon>Pseudomonadati</taxon>
        <taxon>Pseudomonadota</taxon>
        <taxon>Gammaproteobacteria</taxon>
        <taxon>Enterobacterales</taxon>
        <taxon>Enterobacteriaceae</taxon>
        <taxon>Klebsiella/Raoultella group</taxon>
        <taxon>Klebsiella</taxon>
    </lineage>
</organism>
<evidence type="ECO:0000259" key="6">
    <source>
        <dbReference type="Pfam" id="PF04932"/>
    </source>
</evidence>
<evidence type="ECO:0000256" key="5">
    <source>
        <dbReference type="SAM" id="Phobius"/>
    </source>
</evidence>
<comment type="subcellular location">
    <subcellularLocation>
        <location evidence="1">Membrane</location>
        <topology evidence="1">Multi-pass membrane protein</topology>
    </subcellularLocation>
</comment>
<evidence type="ECO:0000256" key="2">
    <source>
        <dbReference type="ARBA" id="ARBA00022692"/>
    </source>
</evidence>
<protein>
    <submittedName>
        <fullName evidence="7">O-antigen and lipid-linked capsular repeat unit polymerase</fullName>
    </submittedName>
</protein>
<accession>A0A0P0YQ58</accession>
<feature type="transmembrane region" description="Helical" evidence="5">
    <location>
        <begin position="223"/>
        <end position="248"/>
    </location>
</feature>
<name>A0A0P0YQ58_9ENTR</name>
<feature type="domain" description="O-antigen ligase-related" evidence="6">
    <location>
        <begin position="224"/>
        <end position="363"/>
    </location>
</feature>
<dbReference type="Pfam" id="PF04932">
    <property type="entry name" value="Wzy_C"/>
    <property type="match status" value="1"/>
</dbReference>
<evidence type="ECO:0000313" key="7">
    <source>
        <dbReference type="EMBL" id="BAT23187.1"/>
    </source>
</evidence>
<sequence length="444" mass="50288">MRVSTKSLVVFLLLMYMTLLSLNGVVTVAAYMSTRALLLYKDFFAMAVPVFVLILLFARNPNVSKQCRSVMIFFLSMVIFSLVYVLLSMITGRFDFFRSIVQFRLELLTFGSFFFAAVLLLFEYNERVEIVNKIIKYYIFFAVLNALFAVAESSLAGLLYALIGFDPGPQLTQFGKEYGLLLRTIQGQLRAFGLLTGPFSLSEYLFFALVLSPYVSEKNCKKYILLIMVGIAFSTSKTAIIMALIYIMFLMLRCFFSQRFSLNSVTMVTMVLSLFFYITTTNHSIYEMIFPKENAYAENSILLRTVNIEAVRADSKYSPFIGAGYAVNGNAVVGDDNTNSIPLDSMYIYMLSNYGNVGIILLVIVATLILGILYQRTRFGLNPSVYLYWMISLSMNFVYNNPLTNYPGYIFAIIISILLLSIRTPETGSVDRSRKNVGYVQSLH</sequence>
<dbReference type="AlphaFoldDB" id="A0A0P0YQ58"/>
<dbReference type="EMBL" id="AB924548">
    <property type="protein sequence ID" value="BAT23187.1"/>
    <property type="molecule type" value="Genomic_DNA"/>
</dbReference>
<feature type="transmembrane region" description="Helical" evidence="5">
    <location>
        <begin position="137"/>
        <end position="163"/>
    </location>
</feature>
<feature type="transmembrane region" description="Helical" evidence="5">
    <location>
        <begin position="7"/>
        <end position="32"/>
    </location>
</feature>
<feature type="transmembrane region" description="Helical" evidence="5">
    <location>
        <begin position="354"/>
        <end position="374"/>
    </location>
</feature>
<keyword evidence="3 5" id="KW-1133">Transmembrane helix</keyword>
<feature type="transmembrane region" description="Helical" evidence="5">
    <location>
        <begin position="70"/>
        <end position="87"/>
    </location>
</feature>